<sequence>MRFERFDLNLLVILDTLLEERNVTKASERLHIGQSGASAALKRLREHFGDELLVPVGRRMTLTPLAQTLVEPVREALLQVRAALSRRPAFDPQTEHRRFTLCASDYVTTVLMADVIRHIAEQAPHVSIELRRPPRDFAEVFDRGELDLIVMPEPYLTQFTHPSTPLFRDTHVCLVWSGHPSVGESLTFEQYMALGHVVVRLGEDARAVMFEEWFQPRYGRQRRIECSVDNFSTLPLLVVGTQRVATLHRRLAEHAVRHLPLRMLEVPVDVPPLVETMAWPRHLQNDPAHAWLREQVQMVAARLDHRSIPDGSFTG</sequence>
<comment type="similarity">
    <text evidence="1">Belongs to the LysR transcriptional regulatory family.</text>
</comment>
<dbReference type="Pfam" id="PF00126">
    <property type="entry name" value="HTH_1"/>
    <property type="match status" value="1"/>
</dbReference>
<keyword evidence="3" id="KW-0238">DNA-binding</keyword>
<evidence type="ECO:0000256" key="4">
    <source>
        <dbReference type="ARBA" id="ARBA00023163"/>
    </source>
</evidence>
<dbReference type="InterPro" id="IPR005119">
    <property type="entry name" value="LysR_subst-bd"/>
</dbReference>
<dbReference type="Gene3D" id="3.40.190.10">
    <property type="entry name" value="Periplasmic binding protein-like II"/>
    <property type="match status" value="2"/>
</dbReference>
<dbReference type="EMBL" id="JBHRXX010000005">
    <property type="protein sequence ID" value="MFC3684703.1"/>
    <property type="molecule type" value="Genomic_DNA"/>
</dbReference>
<evidence type="ECO:0000313" key="7">
    <source>
        <dbReference type="Proteomes" id="UP001595729"/>
    </source>
</evidence>
<organism evidence="6 7">
    <name type="scientific">Hydrogenophaga luteola</name>
    <dbReference type="NCBI Taxonomy" id="1591122"/>
    <lineage>
        <taxon>Bacteria</taxon>
        <taxon>Pseudomonadati</taxon>
        <taxon>Pseudomonadota</taxon>
        <taxon>Betaproteobacteria</taxon>
        <taxon>Burkholderiales</taxon>
        <taxon>Comamonadaceae</taxon>
        <taxon>Hydrogenophaga</taxon>
    </lineage>
</organism>
<keyword evidence="2" id="KW-0805">Transcription regulation</keyword>
<proteinExistence type="inferred from homology"/>
<dbReference type="Pfam" id="PF03466">
    <property type="entry name" value="LysR_substrate"/>
    <property type="match status" value="1"/>
</dbReference>
<dbReference type="InterPro" id="IPR050389">
    <property type="entry name" value="LysR-type_TF"/>
</dbReference>
<accession>A0ABV7W8N8</accession>
<evidence type="ECO:0000256" key="2">
    <source>
        <dbReference type="ARBA" id="ARBA00023015"/>
    </source>
</evidence>
<evidence type="ECO:0000256" key="1">
    <source>
        <dbReference type="ARBA" id="ARBA00009437"/>
    </source>
</evidence>
<dbReference type="InterPro" id="IPR000847">
    <property type="entry name" value="LysR_HTH_N"/>
</dbReference>
<dbReference type="SUPFAM" id="SSF46785">
    <property type="entry name" value="Winged helix' DNA-binding domain"/>
    <property type="match status" value="1"/>
</dbReference>
<reference evidence="7" key="1">
    <citation type="journal article" date="2019" name="Int. J. Syst. Evol. Microbiol.">
        <title>The Global Catalogue of Microorganisms (GCM) 10K type strain sequencing project: providing services to taxonomists for standard genome sequencing and annotation.</title>
        <authorList>
            <consortium name="The Broad Institute Genomics Platform"/>
            <consortium name="The Broad Institute Genome Sequencing Center for Infectious Disease"/>
            <person name="Wu L."/>
            <person name="Ma J."/>
        </authorList>
    </citation>
    <scope>NUCLEOTIDE SEQUENCE [LARGE SCALE GENOMIC DNA]</scope>
    <source>
        <strain evidence="7">KCTC 42501</strain>
    </source>
</reference>
<name>A0ABV7W8N8_9BURK</name>
<keyword evidence="7" id="KW-1185">Reference proteome</keyword>
<dbReference type="Gene3D" id="1.10.10.10">
    <property type="entry name" value="Winged helix-like DNA-binding domain superfamily/Winged helix DNA-binding domain"/>
    <property type="match status" value="1"/>
</dbReference>
<keyword evidence="4" id="KW-0804">Transcription</keyword>
<dbReference type="RefSeq" id="WP_382174754.1">
    <property type="nucleotide sequence ID" value="NZ_JBHRXX010000005.1"/>
</dbReference>
<evidence type="ECO:0000256" key="3">
    <source>
        <dbReference type="ARBA" id="ARBA00023125"/>
    </source>
</evidence>
<comment type="caution">
    <text evidence="6">The sequence shown here is derived from an EMBL/GenBank/DDBJ whole genome shotgun (WGS) entry which is preliminary data.</text>
</comment>
<dbReference type="PANTHER" id="PTHR30118:SF6">
    <property type="entry name" value="HTH-TYPE TRANSCRIPTIONAL REGULATOR LEUO"/>
    <property type="match status" value="1"/>
</dbReference>
<feature type="domain" description="HTH lysR-type" evidence="5">
    <location>
        <begin position="6"/>
        <end position="63"/>
    </location>
</feature>
<dbReference type="InterPro" id="IPR036390">
    <property type="entry name" value="WH_DNA-bd_sf"/>
</dbReference>
<evidence type="ECO:0000313" key="6">
    <source>
        <dbReference type="EMBL" id="MFC3684703.1"/>
    </source>
</evidence>
<dbReference type="PANTHER" id="PTHR30118">
    <property type="entry name" value="HTH-TYPE TRANSCRIPTIONAL REGULATOR LEUO-RELATED"/>
    <property type="match status" value="1"/>
</dbReference>
<dbReference type="Proteomes" id="UP001595729">
    <property type="component" value="Unassembled WGS sequence"/>
</dbReference>
<evidence type="ECO:0000259" key="5">
    <source>
        <dbReference type="PROSITE" id="PS50931"/>
    </source>
</evidence>
<protein>
    <submittedName>
        <fullName evidence="6">LysR family transcriptional regulator</fullName>
    </submittedName>
</protein>
<dbReference type="SUPFAM" id="SSF53850">
    <property type="entry name" value="Periplasmic binding protein-like II"/>
    <property type="match status" value="1"/>
</dbReference>
<dbReference type="PROSITE" id="PS50931">
    <property type="entry name" value="HTH_LYSR"/>
    <property type="match status" value="1"/>
</dbReference>
<gene>
    <name evidence="6" type="ORF">ACFOPI_13950</name>
</gene>
<dbReference type="InterPro" id="IPR036388">
    <property type="entry name" value="WH-like_DNA-bd_sf"/>
</dbReference>